<accession>A0A6H0KQZ0</accession>
<dbReference type="KEGG" id="bfc:BacF7301_16330"/>
<evidence type="ECO:0000313" key="1">
    <source>
        <dbReference type="EMBL" id="QIU95619.1"/>
    </source>
</evidence>
<dbReference type="Proteomes" id="UP000501780">
    <property type="component" value="Chromosome"/>
</dbReference>
<name>A0A6H0KQZ0_9BACE</name>
<dbReference type="AlphaFoldDB" id="A0A6H0KQZ0"/>
<gene>
    <name evidence="1" type="ORF">BacF7301_16330</name>
</gene>
<organism evidence="1 2">
    <name type="scientific">Bacteroides faecium</name>
    <dbReference type="NCBI Taxonomy" id="2715212"/>
    <lineage>
        <taxon>Bacteria</taxon>
        <taxon>Pseudomonadati</taxon>
        <taxon>Bacteroidota</taxon>
        <taxon>Bacteroidia</taxon>
        <taxon>Bacteroidales</taxon>
        <taxon>Bacteroidaceae</taxon>
        <taxon>Bacteroides</taxon>
    </lineage>
</organism>
<dbReference type="Pfam" id="PF10902">
    <property type="entry name" value="WYL_2"/>
    <property type="match status" value="1"/>
</dbReference>
<evidence type="ECO:0000313" key="2">
    <source>
        <dbReference type="Proteomes" id="UP000501780"/>
    </source>
</evidence>
<protein>
    <submittedName>
        <fullName evidence="1">DUF2693 domain-containing protein</fullName>
    </submittedName>
</protein>
<reference evidence="1 2" key="1">
    <citation type="submission" date="2020-03" db="EMBL/GenBank/DDBJ databases">
        <title>Genomic analysis of Bacteroides faecium CBA7301.</title>
        <authorList>
            <person name="Kim J."/>
            <person name="Roh S.W."/>
        </authorList>
    </citation>
    <scope>NUCLEOTIDE SEQUENCE [LARGE SCALE GENOMIC DNA]</scope>
    <source>
        <strain evidence="1 2">CBA7301</strain>
    </source>
</reference>
<dbReference type="EMBL" id="CP050831">
    <property type="protein sequence ID" value="QIU95619.1"/>
    <property type="molecule type" value="Genomic_DNA"/>
</dbReference>
<keyword evidence="2" id="KW-1185">Reference proteome</keyword>
<proteinExistence type="predicted"/>
<sequence length="110" mass="13103">MSTNFKNQMKEVMSLAWRFFKVTGESFSECLKKAWQVCRLAKEMKTKTVQFFYQKVNGEIRQAFGTMKKEKIHDKIKGTGVRKNEDLFNYWDTEVGGWRSFKKFNLIKIV</sequence>
<dbReference type="InterPro" id="IPR024401">
    <property type="entry name" value="WYL_prot"/>
</dbReference>